<dbReference type="EMBL" id="JABFAD010328983">
    <property type="protein sequence ID" value="MBA0819314.1"/>
    <property type="molecule type" value="Genomic_DNA"/>
</dbReference>
<dbReference type="Proteomes" id="UP000593560">
    <property type="component" value="Unassembled WGS sequence"/>
</dbReference>
<dbReference type="OrthoDB" id="1001625at2759"/>
<protein>
    <recommendedName>
        <fullName evidence="1">DUF4283 domain-containing protein</fullName>
    </recommendedName>
</protein>
<proteinExistence type="predicted"/>
<organism evidence="2 3">
    <name type="scientific">Gossypium harknessii</name>
    <dbReference type="NCBI Taxonomy" id="34285"/>
    <lineage>
        <taxon>Eukaryota</taxon>
        <taxon>Viridiplantae</taxon>
        <taxon>Streptophyta</taxon>
        <taxon>Embryophyta</taxon>
        <taxon>Tracheophyta</taxon>
        <taxon>Spermatophyta</taxon>
        <taxon>Magnoliopsida</taxon>
        <taxon>eudicotyledons</taxon>
        <taxon>Gunneridae</taxon>
        <taxon>Pentapetalae</taxon>
        <taxon>rosids</taxon>
        <taxon>malvids</taxon>
        <taxon>Malvales</taxon>
        <taxon>Malvaceae</taxon>
        <taxon>Malvoideae</taxon>
        <taxon>Gossypium</taxon>
    </lineage>
</organism>
<feature type="domain" description="DUF4283" evidence="1">
    <location>
        <begin position="81"/>
        <end position="145"/>
    </location>
</feature>
<comment type="caution">
    <text evidence="2">The sequence shown here is derived from an EMBL/GenBank/DDBJ whole genome shotgun (WGS) entry which is preliminary data.</text>
</comment>
<dbReference type="InterPro" id="IPR040256">
    <property type="entry name" value="At4g02000-like"/>
</dbReference>
<accession>A0A7J9ICH3</accession>
<sequence>VKVIRTVKPRIGPPKRSALRTRLIGGSSALGELTGTPKIEMGTEFSLEFAKGDIKKSSINGIPSIVFSNRINQMLINDMALMVVIKLLGWNIGFLSLQNKISNLSRPSMPFHLMDIQNSYFLVKFPSKDYYDKVLSQGPWIVFGHLPGHLYNWKILWEIGELIGKVVRLEFNTDSRARGRFARIVIFINLDKPLVSQILINGVIQRIEYESLPIVVVTGNRKDTAVLEVAGG</sequence>
<dbReference type="AlphaFoldDB" id="A0A7J9ICH3"/>
<dbReference type="InterPro" id="IPR025558">
    <property type="entry name" value="DUF4283"/>
</dbReference>
<evidence type="ECO:0000259" key="1">
    <source>
        <dbReference type="Pfam" id="PF14111"/>
    </source>
</evidence>
<dbReference type="PANTHER" id="PTHR31286:SF173">
    <property type="entry name" value="DUF4283 DOMAIN-CONTAINING PROTEIN"/>
    <property type="match status" value="1"/>
</dbReference>
<gene>
    <name evidence="2" type="ORF">Gohar_021348</name>
</gene>
<dbReference type="Pfam" id="PF14111">
    <property type="entry name" value="DUF4283"/>
    <property type="match status" value="1"/>
</dbReference>
<dbReference type="PANTHER" id="PTHR31286">
    <property type="entry name" value="GLYCINE-RICH CELL WALL STRUCTURAL PROTEIN 1.8-LIKE"/>
    <property type="match status" value="1"/>
</dbReference>
<keyword evidence="3" id="KW-1185">Reference proteome</keyword>
<evidence type="ECO:0000313" key="2">
    <source>
        <dbReference type="EMBL" id="MBA0819314.1"/>
    </source>
</evidence>
<feature type="non-terminal residue" evidence="2">
    <location>
        <position position="232"/>
    </location>
</feature>
<evidence type="ECO:0000313" key="3">
    <source>
        <dbReference type="Proteomes" id="UP000593560"/>
    </source>
</evidence>
<name>A0A7J9ICH3_9ROSI</name>
<reference evidence="2 3" key="1">
    <citation type="journal article" date="2019" name="Genome Biol. Evol.">
        <title>Insights into the evolution of the New World diploid cottons (Gossypium, subgenus Houzingenia) based on genome sequencing.</title>
        <authorList>
            <person name="Grover C.E."/>
            <person name="Arick M.A. 2nd"/>
            <person name="Thrash A."/>
            <person name="Conover J.L."/>
            <person name="Sanders W.S."/>
            <person name="Peterson D.G."/>
            <person name="Frelichowski J.E."/>
            <person name="Scheffler J.A."/>
            <person name="Scheffler B.E."/>
            <person name="Wendel J.F."/>
        </authorList>
    </citation>
    <scope>NUCLEOTIDE SEQUENCE [LARGE SCALE GENOMIC DNA]</scope>
    <source>
        <strain evidence="2">0</strain>
        <tissue evidence="2">Leaf</tissue>
    </source>
</reference>